<comment type="cofactor">
    <cofactor evidence="2">
        <name>Mg(2+)</name>
        <dbReference type="ChEBI" id="CHEBI:18420"/>
    </cofactor>
</comment>
<evidence type="ECO:0000313" key="10">
    <source>
        <dbReference type="Proteomes" id="UP001555786"/>
    </source>
</evidence>
<evidence type="ECO:0000259" key="8">
    <source>
        <dbReference type="PROSITE" id="PS51462"/>
    </source>
</evidence>
<keyword evidence="10" id="KW-1185">Reference proteome</keyword>
<dbReference type="GO" id="GO:0016787">
    <property type="term" value="F:hydrolase activity"/>
    <property type="evidence" value="ECO:0007669"/>
    <property type="project" value="UniProtKB-KW"/>
</dbReference>
<sequence length="237" mass="26269">MSEIPSSPSKPRPVHPRDAASLILLDRTGKTPRVLMGRRHAGHAFMPGVMVFPGGRVEPADRSMSAYGTLAAHTERGLLTRVVSPSPAKARALALCAIRETFEETGILLGEKGLGAPATSSEHWRAFAEHEVFPSPESLHFVARAITPPAMKRRFDTRFFVADANSIAHRTEGVVGPDSELIETKWLSFDEARAEDLVWITRTILEEVAKRLEIGLEKDVPVPFYREQRGVRSREEI</sequence>
<protein>
    <submittedName>
        <fullName evidence="9">NUDIX hydrolase</fullName>
        <ecNumber evidence="9">3.6.-.-</ecNumber>
    </submittedName>
</protein>
<proteinExistence type="predicted"/>
<dbReference type="InterPro" id="IPR015797">
    <property type="entry name" value="NUDIX_hydrolase-like_dom_sf"/>
</dbReference>
<accession>A0ABV3PGP4</accession>
<keyword evidence="5" id="KW-0460">Magnesium</keyword>
<dbReference type="Gene3D" id="3.90.79.10">
    <property type="entry name" value="Nucleoside Triphosphate Pyrophosphohydrolase"/>
    <property type="match status" value="1"/>
</dbReference>
<evidence type="ECO:0000256" key="3">
    <source>
        <dbReference type="ARBA" id="ARBA00022723"/>
    </source>
</evidence>
<dbReference type="Proteomes" id="UP001555786">
    <property type="component" value="Unassembled WGS sequence"/>
</dbReference>
<comment type="cofactor">
    <cofactor evidence="1">
        <name>Mn(2+)</name>
        <dbReference type="ChEBI" id="CHEBI:29035"/>
    </cofactor>
</comment>
<keyword evidence="6" id="KW-0464">Manganese</keyword>
<keyword evidence="3" id="KW-0479">Metal-binding</keyword>
<evidence type="ECO:0000256" key="2">
    <source>
        <dbReference type="ARBA" id="ARBA00001946"/>
    </source>
</evidence>
<evidence type="ECO:0000256" key="7">
    <source>
        <dbReference type="SAM" id="MobiDB-lite"/>
    </source>
</evidence>
<dbReference type="SUPFAM" id="SSF55811">
    <property type="entry name" value="Nudix"/>
    <property type="match status" value="1"/>
</dbReference>
<organism evidence="9 10">
    <name type="scientific">Labrys neptuniae</name>
    <dbReference type="NCBI Taxonomy" id="376174"/>
    <lineage>
        <taxon>Bacteria</taxon>
        <taxon>Pseudomonadati</taxon>
        <taxon>Pseudomonadota</taxon>
        <taxon>Alphaproteobacteria</taxon>
        <taxon>Hyphomicrobiales</taxon>
        <taxon>Xanthobacteraceae</taxon>
        <taxon>Labrys</taxon>
    </lineage>
</organism>
<gene>
    <name evidence="9" type="ORF">ABXS05_02780</name>
</gene>
<dbReference type="EC" id="3.6.-.-" evidence="9"/>
<dbReference type="EMBL" id="JBFNQD010000001">
    <property type="protein sequence ID" value="MEW9304448.1"/>
    <property type="molecule type" value="Genomic_DNA"/>
</dbReference>
<evidence type="ECO:0000256" key="5">
    <source>
        <dbReference type="ARBA" id="ARBA00022842"/>
    </source>
</evidence>
<keyword evidence="4 9" id="KW-0378">Hydrolase</keyword>
<feature type="region of interest" description="Disordered" evidence="7">
    <location>
        <begin position="1"/>
        <end position="20"/>
    </location>
</feature>
<dbReference type="CDD" id="cd18870">
    <property type="entry name" value="NUDIX_AcylCoAdiphos_Nudt19"/>
    <property type="match status" value="1"/>
</dbReference>
<dbReference type="InterPro" id="IPR039121">
    <property type="entry name" value="NUDT19"/>
</dbReference>
<dbReference type="PROSITE" id="PS51462">
    <property type="entry name" value="NUDIX"/>
    <property type="match status" value="1"/>
</dbReference>
<reference evidence="9 10" key="1">
    <citation type="submission" date="2024-07" db="EMBL/GenBank/DDBJ databases">
        <title>Description of Labrys sedimenti sp. nov., isolated from a diclofenac-degrading enrichment culture.</title>
        <authorList>
            <person name="Tancsics A."/>
            <person name="Csepanyi A."/>
        </authorList>
    </citation>
    <scope>NUCLEOTIDE SEQUENCE [LARGE SCALE GENOMIC DNA]</scope>
    <source>
        <strain evidence="9 10">LMG 23578</strain>
    </source>
</reference>
<dbReference type="PANTHER" id="PTHR12318">
    <property type="entry name" value="TESTOSTERONE-REGULATED PROTEIN RP2"/>
    <property type="match status" value="1"/>
</dbReference>
<feature type="domain" description="Nudix hydrolase" evidence="8">
    <location>
        <begin position="15"/>
        <end position="210"/>
    </location>
</feature>
<evidence type="ECO:0000256" key="4">
    <source>
        <dbReference type="ARBA" id="ARBA00022801"/>
    </source>
</evidence>
<name>A0ABV3PGP4_9HYPH</name>
<dbReference type="InterPro" id="IPR000086">
    <property type="entry name" value="NUDIX_hydrolase_dom"/>
</dbReference>
<dbReference type="RefSeq" id="WP_311934828.1">
    <property type="nucleotide sequence ID" value="NZ_JAVSCS010000012.1"/>
</dbReference>
<comment type="caution">
    <text evidence="9">The sequence shown here is derived from an EMBL/GenBank/DDBJ whole genome shotgun (WGS) entry which is preliminary data.</text>
</comment>
<evidence type="ECO:0000256" key="1">
    <source>
        <dbReference type="ARBA" id="ARBA00001936"/>
    </source>
</evidence>
<dbReference type="PANTHER" id="PTHR12318:SF0">
    <property type="entry name" value="ACYL-COENZYME A DIPHOSPHATASE NUDT19"/>
    <property type="match status" value="1"/>
</dbReference>
<evidence type="ECO:0000256" key="6">
    <source>
        <dbReference type="ARBA" id="ARBA00023211"/>
    </source>
</evidence>
<evidence type="ECO:0000313" key="9">
    <source>
        <dbReference type="EMBL" id="MEW9304448.1"/>
    </source>
</evidence>